<evidence type="ECO:0000256" key="4">
    <source>
        <dbReference type="ARBA" id="ARBA00022989"/>
    </source>
</evidence>
<evidence type="ECO:0000256" key="2">
    <source>
        <dbReference type="ARBA" id="ARBA00022475"/>
    </source>
</evidence>
<accession>A0ABV9ACC5</accession>
<evidence type="ECO:0000256" key="6">
    <source>
        <dbReference type="SAM" id="MobiDB-lite"/>
    </source>
</evidence>
<comment type="caution">
    <text evidence="9">The sequence shown here is derived from an EMBL/GenBank/DDBJ whole genome shotgun (WGS) entry which is preliminary data.</text>
</comment>
<dbReference type="Proteomes" id="UP001595997">
    <property type="component" value="Unassembled WGS sequence"/>
</dbReference>
<evidence type="ECO:0000313" key="9">
    <source>
        <dbReference type="EMBL" id="MFC4496591.1"/>
    </source>
</evidence>
<keyword evidence="5 7" id="KW-0472">Membrane</keyword>
<keyword evidence="3 7" id="KW-0812">Transmembrane</keyword>
<feature type="compositionally biased region" description="Basic and acidic residues" evidence="6">
    <location>
        <begin position="156"/>
        <end position="177"/>
    </location>
</feature>
<evidence type="ECO:0000256" key="5">
    <source>
        <dbReference type="ARBA" id="ARBA00023136"/>
    </source>
</evidence>
<keyword evidence="4 7" id="KW-1133">Transmembrane helix</keyword>
<reference evidence="10" key="1">
    <citation type="journal article" date="2019" name="Int. J. Syst. Evol. Microbiol.">
        <title>The Global Catalogue of Microorganisms (GCM) 10K type strain sequencing project: providing services to taxonomists for standard genome sequencing and annotation.</title>
        <authorList>
            <consortium name="The Broad Institute Genomics Platform"/>
            <consortium name="The Broad Institute Genome Sequencing Center for Infectious Disease"/>
            <person name="Wu L."/>
            <person name="Ma J."/>
        </authorList>
    </citation>
    <scope>NUCLEOTIDE SEQUENCE [LARGE SCALE GENOMIC DNA]</scope>
    <source>
        <strain evidence="10">CGMCC 4.7357</strain>
    </source>
</reference>
<dbReference type="RefSeq" id="WP_386450770.1">
    <property type="nucleotide sequence ID" value="NZ_JBHSFH010000012.1"/>
</dbReference>
<dbReference type="Pfam" id="PF13396">
    <property type="entry name" value="PLDc_N"/>
    <property type="match status" value="1"/>
</dbReference>
<keyword evidence="2" id="KW-1003">Cell membrane</keyword>
<evidence type="ECO:0000256" key="1">
    <source>
        <dbReference type="ARBA" id="ARBA00004651"/>
    </source>
</evidence>
<evidence type="ECO:0000259" key="8">
    <source>
        <dbReference type="Pfam" id="PF13396"/>
    </source>
</evidence>
<evidence type="ECO:0000256" key="3">
    <source>
        <dbReference type="ARBA" id="ARBA00022692"/>
    </source>
</evidence>
<feature type="region of interest" description="Disordered" evidence="6">
    <location>
        <begin position="64"/>
        <end position="185"/>
    </location>
</feature>
<evidence type="ECO:0000313" key="10">
    <source>
        <dbReference type="Proteomes" id="UP001595997"/>
    </source>
</evidence>
<dbReference type="InterPro" id="IPR027379">
    <property type="entry name" value="CLS_N"/>
</dbReference>
<evidence type="ECO:0000256" key="7">
    <source>
        <dbReference type="SAM" id="Phobius"/>
    </source>
</evidence>
<feature type="transmembrane region" description="Helical" evidence="7">
    <location>
        <begin position="35"/>
        <end position="57"/>
    </location>
</feature>
<name>A0ABV9ACC5_9ACTN</name>
<sequence length="185" mass="20205">MLRYLPFILVLAVWIYAFIDCLNTPEKEVRKLPKVVWVIVILLFGQVLLGPIAWFAVGRPRRNAPYGATRPDERRWVAPDDNPEFLKSLDDGAPPRGPQSDGGRSEPGSDAGSGRTFQAGTDDTPPADGGERGTNAEPAPGPAPADGAADSTSKPDPARQEAELRRREEESRHRDNGTDEPPQTR</sequence>
<keyword evidence="10" id="KW-1185">Reference proteome</keyword>
<feature type="domain" description="Cardiolipin synthase N-terminal" evidence="8">
    <location>
        <begin position="12"/>
        <end position="59"/>
    </location>
</feature>
<proteinExistence type="predicted"/>
<dbReference type="EMBL" id="JBHSFH010000012">
    <property type="protein sequence ID" value="MFC4496591.1"/>
    <property type="molecule type" value="Genomic_DNA"/>
</dbReference>
<protein>
    <submittedName>
        <fullName evidence="9">PLD nuclease N-terminal domain-containing protein</fullName>
    </submittedName>
</protein>
<comment type="subcellular location">
    <subcellularLocation>
        <location evidence="1">Cell membrane</location>
        <topology evidence="1">Multi-pass membrane protein</topology>
    </subcellularLocation>
</comment>
<gene>
    <name evidence="9" type="ORF">ACFPA8_20900</name>
</gene>
<organism evidence="9 10">
    <name type="scientific">Streptomyces ovatisporus</name>
    <dbReference type="NCBI Taxonomy" id="1128682"/>
    <lineage>
        <taxon>Bacteria</taxon>
        <taxon>Bacillati</taxon>
        <taxon>Actinomycetota</taxon>
        <taxon>Actinomycetes</taxon>
        <taxon>Kitasatosporales</taxon>
        <taxon>Streptomycetaceae</taxon>
        <taxon>Streptomyces</taxon>
    </lineage>
</organism>